<comment type="caution">
    <text evidence="2">The sequence shown here is derived from an EMBL/GenBank/DDBJ whole genome shotgun (WGS) entry which is preliminary data.</text>
</comment>
<feature type="region of interest" description="Disordered" evidence="1">
    <location>
        <begin position="39"/>
        <end position="61"/>
    </location>
</feature>
<keyword evidence="3" id="KW-1185">Reference proteome</keyword>
<dbReference type="Proteomes" id="UP001289581">
    <property type="component" value="Unassembled WGS sequence"/>
</dbReference>
<dbReference type="AlphaFoldDB" id="A0AAW9L138"/>
<evidence type="ECO:0000313" key="3">
    <source>
        <dbReference type="Proteomes" id="UP001289581"/>
    </source>
</evidence>
<sequence length="93" mass="9783">MTPVAEPALVHIAIKGSGTRRSAAPTAAAKDFEWSASNAQAMTGTEASDKTLPGPDQLTATNSTAKTMTMAYVSAALKLLFSRNPYTPIKQTR</sequence>
<evidence type="ECO:0000256" key="1">
    <source>
        <dbReference type="SAM" id="MobiDB-lite"/>
    </source>
</evidence>
<evidence type="ECO:0000313" key="2">
    <source>
        <dbReference type="EMBL" id="MEA1304756.1"/>
    </source>
</evidence>
<organism evidence="2 3">
    <name type="scientific">Actinomyces oris</name>
    <dbReference type="NCBI Taxonomy" id="544580"/>
    <lineage>
        <taxon>Bacteria</taxon>
        <taxon>Bacillati</taxon>
        <taxon>Actinomycetota</taxon>
        <taxon>Actinomycetes</taxon>
        <taxon>Actinomycetales</taxon>
        <taxon>Actinomycetaceae</taxon>
        <taxon>Actinomyces</taxon>
    </lineage>
</organism>
<reference evidence="2 3" key="1">
    <citation type="submission" date="2023-06" db="EMBL/GenBank/DDBJ databases">
        <title>Actinomyces orist ORNL 0101 HMT-893 genome.</title>
        <authorList>
            <person name="Johnston C.D."/>
            <person name="Chen T."/>
            <person name="Dewhirst F.E."/>
        </authorList>
    </citation>
    <scope>NUCLEOTIDE SEQUENCE [LARGE SCALE GENOMIC DNA]</scope>
    <source>
        <strain evidence="2 3">ORNL 0101</strain>
    </source>
</reference>
<dbReference type="RefSeq" id="WP_178389530.1">
    <property type="nucleotide sequence ID" value="NZ_JAXBCZ010000001.1"/>
</dbReference>
<dbReference type="EMBL" id="JAXBCZ010000001">
    <property type="protein sequence ID" value="MEA1304756.1"/>
    <property type="molecule type" value="Genomic_DNA"/>
</dbReference>
<name>A0AAW9L138_9ACTO</name>
<protein>
    <recommendedName>
        <fullName evidence="4">Serine hydrolase</fullName>
    </recommendedName>
</protein>
<evidence type="ECO:0008006" key="4">
    <source>
        <dbReference type="Google" id="ProtNLM"/>
    </source>
</evidence>
<gene>
    <name evidence="2" type="ORF">QU665_06705</name>
</gene>
<proteinExistence type="predicted"/>
<accession>A0AAW9L138</accession>